<dbReference type="Pfam" id="PF05991">
    <property type="entry name" value="NYN_YacP"/>
    <property type="match status" value="1"/>
</dbReference>
<evidence type="ECO:0008006" key="3">
    <source>
        <dbReference type="Google" id="ProtNLM"/>
    </source>
</evidence>
<dbReference type="RefSeq" id="WP_092073763.1">
    <property type="nucleotide sequence ID" value="NZ_FNHB01000006.1"/>
</dbReference>
<gene>
    <name evidence="1" type="ORF">SAMN04488502_106163</name>
</gene>
<evidence type="ECO:0000313" key="1">
    <source>
        <dbReference type="EMBL" id="SDM66961.1"/>
    </source>
</evidence>
<dbReference type="STRING" id="146817.SAMN04488502_106163"/>
<dbReference type="PANTHER" id="PTHR34547">
    <property type="entry name" value="YACP-LIKE NYN DOMAIN PROTEIN"/>
    <property type="match status" value="1"/>
</dbReference>
<proteinExistence type="predicted"/>
<protein>
    <recommendedName>
        <fullName evidence="3">NYN domain-containing protein</fullName>
    </recommendedName>
</protein>
<dbReference type="Proteomes" id="UP000214880">
    <property type="component" value="Unassembled WGS sequence"/>
</dbReference>
<keyword evidence="2" id="KW-1185">Reference proteome</keyword>
<accession>A0A1G9V3Z8</accession>
<dbReference type="EMBL" id="FNHB01000006">
    <property type="protein sequence ID" value="SDM66961.1"/>
    <property type="molecule type" value="Genomic_DNA"/>
</dbReference>
<dbReference type="InterPro" id="IPR010298">
    <property type="entry name" value="YacP-like"/>
</dbReference>
<evidence type="ECO:0000313" key="2">
    <source>
        <dbReference type="Proteomes" id="UP000214880"/>
    </source>
</evidence>
<dbReference type="CDD" id="cd10912">
    <property type="entry name" value="PIN_YacP-like"/>
    <property type="match status" value="1"/>
</dbReference>
<dbReference type="OrthoDB" id="9792160at2"/>
<dbReference type="AlphaFoldDB" id="A0A1G9V3Z8"/>
<organism evidence="1 2">
    <name type="scientific">Dendrosporobacter quercicolus</name>
    <dbReference type="NCBI Taxonomy" id="146817"/>
    <lineage>
        <taxon>Bacteria</taxon>
        <taxon>Bacillati</taxon>
        <taxon>Bacillota</taxon>
        <taxon>Negativicutes</taxon>
        <taxon>Selenomonadales</taxon>
        <taxon>Sporomusaceae</taxon>
        <taxon>Dendrosporobacter</taxon>
    </lineage>
</organism>
<dbReference type="PANTHER" id="PTHR34547:SF1">
    <property type="entry name" value="YACP-LIKE NYN DOMAIN PROTEIN"/>
    <property type="match status" value="1"/>
</dbReference>
<reference evidence="1 2" key="1">
    <citation type="submission" date="2016-10" db="EMBL/GenBank/DDBJ databases">
        <authorList>
            <person name="de Groot N.N."/>
        </authorList>
    </citation>
    <scope>NUCLEOTIDE SEQUENCE [LARGE SCALE GENOMIC DNA]</scope>
    <source>
        <strain evidence="1 2">DSM 1736</strain>
    </source>
</reference>
<sequence length="175" mass="19799">MKSAGKDHLLVDGYNVMNAWPELAALQDNLEHARDRLVDILAHYGAFMDYQVVVVFDAHFVAGGQMHRQIAQGITVIFTEEGSTADSCIEKLAYDLVRRGEAVYVATSDGAEQMLVLGVGAYRISARELLKDVKRVNKVIRDRFADSAHHRRRHELENRLDGDVARRLNELRRGR</sequence>
<name>A0A1G9V3Z8_9FIRM</name>